<gene>
    <name evidence="1" type="ORF">MSZNOR_3933</name>
</gene>
<organism evidence="1 2">
    <name type="scientific">Methylocaldum szegediense</name>
    <dbReference type="NCBI Taxonomy" id="73780"/>
    <lineage>
        <taxon>Bacteria</taxon>
        <taxon>Pseudomonadati</taxon>
        <taxon>Pseudomonadota</taxon>
        <taxon>Gammaproteobacteria</taxon>
        <taxon>Methylococcales</taxon>
        <taxon>Methylococcaceae</taxon>
        <taxon>Methylocaldum</taxon>
    </lineage>
</organism>
<proteinExistence type="predicted"/>
<accession>A0ABM9I6K2</accession>
<evidence type="ECO:0000313" key="2">
    <source>
        <dbReference type="Proteomes" id="UP001162030"/>
    </source>
</evidence>
<name>A0ABM9I6K2_9GAMM</name>
<protein>
    <submittedName>
        <fullName evidence="1">Uncharacterized protein</fullName>
    </submittedName>
</protein>
<evidence type="ECO:0000313" key="1">
    <source>
        <dbReference type="EMBL" id="CAI8925700.1"/>
    </source>
</evidence>
<dbReference type="Proteomes" id="UP001162030">
    <property type="component" value="Chromosome"/>
</dbReference>
<reference evidence="1 2" key="1">
    <citation type="submission" date="2023-03" db="EMBL/GenBank/DDBJ databases">
        <authorList>
            <person name="Pearce D."/>
        </authorList>
    </citation>
    <scope>NUCLEOTIDE SEQUENCE [LARGE SCALE GENOMIC DNA]</scope>
    <source>
        <strain evidence="1">Msz</strain>
    </source>
</reference>
<dbReference type="EMBL" id="OX458333">
    <property type="protein sequence ID" value="CAI8925700.1"/>
    <property type="molecule type" value="Genomic_DNA"/>
</dbReference>
<sequence length="62" mass="6927">MAKKMVKRCVRGQAQVAIFSMRWLGLSPDTQARLLCLPYAEYYVHRASRPTASQALGLSKDG</sequence>
<keyword evidence="2" id="KW-1185">Reference proteome</keyword>